<organism evidence="1 2">
    <name type="scientific">Dactylosporangium maewongense</name>
    <dbReference type="NCBI Taxonomy" id="634393"/>
    <lineage>
        <taxon>Bacteria</taxon>
        <taxon>Bacillati</taxon>
        <taxon>Actinomycetota</taxon>
        <taxon>Actinomycetes</taxon>
        <taxon>Micromonosporales</taxon>
        <taxon>Micromonosporaceae</taxon>
        <taxon>Dactylosporangium</taxon>
    </lineage>
</organism>
<name>A0ABP4P7A7_9ACTN</name>
<proteinExistence type="predicted"/>
<evidence type="ECO:0008006" key="3">
    <source>
        <dbReference type="Google" id="ProtNLM"/>
    </source>
</evidence>
<dbReference type="Proteomes" id="UP001501470">
    <property type="component" value="Unassembled WGS sequence"/>
</dbReference>
<keyword evidence="2" id="KW-1185">Reference proteome</keyword>
<evidence type="ECO:0000313" key="2">
    <source>
        <dbReference type="Proteomes" id="UP001501470"/>
    </source>
</evidence>
<sequence length="273" mass="30220">MTLSRLQDSLDLMCATAAPDAAAVAAVDAWSRRTGLALPAAVREFYTTDVSLELSDGGTWTLPFTDLWREFSGDATLWTLDEVLAGMGEEKVCFEADVMRMHHVYFQPAGDDPVLHHHTRGEGWSVEEEPFSGWLFDWFVSYYNDSGSPASFWGPDADHDASEERQPVLPFGNELWLRARDLPVPDAVGQELTRRHGEPTSAGATRYWGMPDGLIQVTGDAGGSAWWLHGDDPAALQRIAESVWSFGDLARTLRSSTMCHDETARKLLATMRA</sequence>
<protein>
    <recommendedName>
        <fullName evidence="3">Knr4/Smi1-like domain-containing protein</fullName>
    </recommendedName>
</protein>
<evidence type="ECO:0000313" key="1">
    <source>
        <dbReference type="EMBL" id="GAA1575152.1"/>
    </source>
</evidence>
<dbReference type="EMBL" id="BAAAQD010000054">
    <property type="protein sequence ID" value="GAA1575152.1"/>
    <property type="molecule type" value="Genomic_DNA"/>
</dbReference>
<reference evidence="2" key="1">
    <citation type="journal article" date="2019" name="Int. J. Syst. Evol. Microbiol.">
        <title>The Global Catalogue of Microorganisms (GCM) 10K type strain sequencing project: providing services to taxonomists for standard genome sequencing and annotation.</title>
        <authorList>
            <consortium name="The Broad Institute Genomics Platform"/>
            <consortium name="The Broad Institute Genome Sequencing Center for Infectious Disease"/>
            <person name="Wu L."/>
            <person name="Ma J."/>
        </authorList>
    </citation>
    <scope>NUCLEOTIDE SEQUENCE [LARGE SCALE GENOMIC DNA]</scope>
    <source>
        <strain evidence="2">JCM 15933</strain>
    </source>
</reference>
<accession>A0ABP4P7A7</accession>
<comment type="caution">
    <text evidence="1">The sequence shown here is derived from an EMBL/GenBank/DDBJ whole genome shotgun (WGS) entry which is preliminary data.</text>
</comment>
<gene>
    <name evidence="1" type="ORF">GCM10009827_116250</name>
</gene>
<dbReference type="RefSeq" id="WP_344515277.1">
    <property type="nucleotide sequence ID" value="NZ_BAAAQD010000054.1"/>
</dbReference>